<evidence type="ECO:0000313" key="2">
    <source>
        <dbReference type="EMBL" id="MFK4751220.1"/>
    </source>
</evidence>
<reference evidence="2 3" key="1">
    <citation type="submission" date="2024-03" db="EMBL/GenBank/DDBJ databases">
        <title>High-quality draft genome sequence of Oceanobacter sp. wDCs-4.</title>
        <authorList>
            <person name="Dong C."/>
        </authorList>
    </citation>
    <scope>NUCLEOTIDE SEQUENCE [LARGE SCALE GENOMIC DNA]</scope>
    <source>
        <strain evidence="3">wDCs-4</strain>
    </source>
</reference>
<dbReference type="Gene3D" id="3.30.2010.10">
    <property type="entry name" value="Metalloproteases ('zincins'), catalytic domain"/>
    <property type="match status" value="1"/>
</dbReference>
<dbReference type="GO" id="GO:0008237">
    <property type="term" value="F:metallopeptidase activity"/>
    <property type="evidence" value="ECO:0007669"/>
    <property type="project" value="UniProtKB-KW"/>
</dbReference>
<keyword evidence="2" id="KW-0645">Protease</keyword>
<dbReference type="PANTHER" id="PTHR30399:SF1">
    <property type="entry name" value="UTP PYROPHOSPHATASE"/>
    <property type="match status" value="1"/>
</dbReference>
<keyword evidence="2" id="KW-0378">Hydrolase</keyword>
<gene>
    <name evidence="2" type="ORF">WG929_02255</name>
</gene>
<comment type="caution">
    <text evidence="2">The sequence shown here is derived from an EMBL/GenBank/DDBJ whole genome shotgun (WGS) entry which is preliminary data.</text>
</comment>
<dbReference type="Proteomes" id="UP001620597">
    <property type="component" value="Unassembled WGS sequence"/>
</dbReference>
<organism evidence="2 3">
    <name type="scientific">Oceanobacter antarcticus</name>
    <dbReference type="NCBI Taxonomy" id="3133425"/>
    <lineage>
        <taxon>Bacteria</taxon>
        <taxon>Pseudomonadati</taxon>
        <taxon>Pseudomonadota</taxon>
        <taxon>Gammaproteobacteria</taxon>
        <taxon>Oceanospirillales</taxon>
        <taxon>Oceanospirillaceae</taxon>
        <taxon>Oceanobacter</taxon>
    </lineage>
</organism>
<feature type="domain" description="YgjP-like metallopeptidase" evidence="1">
    <location>
        <begin position="27"/>
        <end position="229"/>
    </location>
</feature>
<protein>
    <submittedName>
        <fullName evidence="2">SprT family zinc-dependent metalloprotease</fullName>
        <ecNumber evidence="2">3.4.-.-</ecNumber>
    </submittedName>
</protein>
<dbReference type="InterPro" id="IPR002725">
    <property type="entry name" value="YgjP-like_metallopeptidase"/>
</dbReference>
<proteinExistence type="predicted"/>
<name>A0ABW8NE46_9GAMM</name>
<dbReference type="Pfam" id="PF01863">
    <property type="entry name" value="YgjP-like"/>
    <property type="match status" value="1"/>
</dbReference>
<keyword evidence="3" id="KW-1185">Reference proteome</keyword>
<dbReference type="EMBL" id="JBBKTX010000002">
    <property type="protein sequence ID" value="MFK4751220.1"/>
    <property type="molecule type" value="Genomic_DNA"/>
</dbReference>
<evidence type="ECO:0000313" key="3">
    <source>
        <dbReference type="Proteomes" id="UP001620597"/>
    </source>
</evidence>
<dbReference type="CDD" id="cd07344">
    <property type="entry name" value="M48_yhfN_like"/>
    <property type="match status" value="1"/>
</dbReference>
<dbReference type="EC" id="3.4.-.-" evidence="2"/>
<evidence type="ECO:0000259" key="1">
    <source>
        <dbReference type="Pfam" id="PF01863"/>
    </source>
</evidence>
<dbReference type="InterPro" id="IPR053136">
    <property type="entry name" value="UTP_pyrophosphatase-like"/>
</dbReference>
<sequence>MKGYKQQLLVPLDGEEVVLHIQAMKRKSLRLVLNPAGEIDLRIPLGSNKTQVNRFLESHEQWLVQRRREWKANKSRSKSALRFLGRTLALVEDDVVFPEIGGELLGDELLKVPRVAEVQRQAVLEQWLRQQARAKFESLLDFWWPRFQQYGVARPVLRVKKMRTRWGSLSRKGYINLNLALIHMPENLIELVVVHELCHIRHFDHGPGFRRLLALHLSDCQLRERELDRFHLNGFPRSC</sequence>
<accession>A0ABW8NE46</accession>
<dbReference type="PANTHER" id="PTHR30399">
    <property type="entry name" value="UNCHARACTERIZED PROTEIN YGJP"/>
    <property type="match status" value="1"/>
</dbReference>
<dbReference type="RefSeq" id="WP_416204722.1">
    <property type="nucleotide sequence ID" value="NZ_JBBKTX010000002.1"/>
</dbReference>
<keyword evidence="2" id="KW-0482">Metalloprotease</keyword>